<evidence type="ECO:0000259" key="1">
    <source>
        <dbReference type="Pfam" id="PF08818"/>
    </source>
</evidence>
<protein>
    <submittedName>
        <fullName evidence="2">DUF1801 domain-containing protein</fullName>
    </submittedName>
</protein>
<dbReference type="Proteomes" id="UP000652427">
    <property type="component" value="Unassembled WGS sequence"/>
</dbReference>
<accession>A0ABX2N085</accession>
<dbReference type="InterPro" id="IPR014922">
    <property type="entry name" value="YdhG-like"/>
</dbReference>
<keyword evidence="3" id="KW-1185">Reference proteome</keyword>
<organism evidence="2 3">
    <name type="scientific">Parasphingorhabdus flavimaris</name>
    <dbReference type="NCBI Taxonomy" id="266812"/>
    <lineage>
        <taxon>Bacteria</taxon>
        <taxon>Pseudomonadati</taxon>
        <taxon>Pseudomonadota</taxon>
        <taxon>Alphaproteobacteria</taxon>
        <taxon>Sphingomonadales</taxon>
        <taxon>Sphingomonadaceae</taxon>
        <taxon>Parasphingorhabdus</taxon>
    </lineage>
</organism>
<comment type="caution">
    <text evidence="2">The sequence shown here is derived from an EMBL/GenBank/DDBJ whole genome shotgun (WGS) entry which is preliminary data.</text>
</comment>
<evidence type="ECO:0000313" key="2">
    <source>
        <dbReference type="EMBL" id="NVD27094.1"/>
    </source>
</evidence>
<sequence>MICSNNQESIVAKAELKTKANEADVDAFIATAQPERRQEEARQLVDLFRRITGEEPRMWGPSIIGFGSYDYKYDSGREGTMCRTGFSPRKAKLSLYLMGAYCTPEAQAEQERLFGLLGKHSVGKSCLYINRLEQVDMDILEQLIRNNWDLMNERYPQ</sequence>
<feature type="domain" description="YdhG-like" evidence="1">
    <location>
        <begin position="37"/>
        <end position="147"/>
    </location>
</feature>
<reference evidence="2 3" key="1">
    <citation type="submission" date="2020-06" db="EMBL/GenBank/DDBJ databases">
        <authorList>
            <person name="Kim S.-J."/>
            <person name="Park S.-J."/>
        </authorList>
    </citation>
    <scope>NUCLEOTIDE SEQUENCE [LARGE SCALE GENOMIC DNA]</scope>
    <source>
        <strain evidence="2 3">SW-151</strain>
    </source>
</reference>
<dbReference type="EMBL" id="JABWMH010000001">
    <property type="protein sequence ID" value="NVD27094.1"/>
    <property type="molecule type" value="Genomic_DNA"/>
</dbReference>
<gene>
    <name evidence="2" type="ORF">HUO14_04115</name>
</gene>
<proteinExistence type="predicted"/>
<name>A0ABX2N085_9SPHN</name>
<evidence type="ECO:0000313" key="3">
    <source>
        <dbReference type="Proteomes" id="UP000652427"/>
    </source>
</evidence>
<dbReference type="Pfam" id="PF08818">
    <property type="entry name" value="DUF1801"/>
    <property type="match status" value="1"/>
</dbReference>